<name>A0A6A4IGU2_9AGAR</name>
<evidence type="ECO:0000256" key="1">
    <source>
        <dbReference type="SAM" id="MobiDB-lite"/>
    </source>
</evidence>
<accession>A0A6A4IGU2</accession>
<evidence type="ECO:0000313" key="3">
    <source>
        <dbReference type="Proteomes" id="UP000799118"/>
    </source>
</evidence>
<feature type="region of interest" description="Disordered" evidence="1">
    <location>
        <begin position="251"/>
        <end position="308"/>
    </location>
</feature>
<feature type="compositionally biased region" description="Basic and acidic residues" evidence="1">
    <location>
        <begin position="251"/>
        <end position="287"/>
    </location>
</feature>
<reference evidence="2" key="1">
    <citation type="journal article" date="2019" name="Environ. Microbiol.">
        <title>Fungal ecological strategies reflected in gene transcription - a case study of two litter decomposers.</title>
        <authorList>
            <person name="Barbi F."/>
            <person name="Kohler A."/>
            <person name="Barry K."/>
            <person name="Baskaran P."/>
            <person name="Daum C."/>
            <person name="Fauchery L."/>
            <person name="Ihrmark K."/>
            <person name="Kuo A."/>
            <person name="LaButti K."/>
            <person name="Lipzen A."/>
            <person name="Morin E."/>
            <person name="Grigoriev I.V."/>
            <person name="Henrissat B."/>
            <person name="Lindahl B."/>
            <person name="Martin F."/>
        </authorList>
    </citation>
    <scope>NUCLEOTIDE SEQUENCE</scope>
    <source>
        <strain evidence="2">JB14</strain>
    </source>
</reference>
<protein>
    <submittedName>
        <fullName evidence="2">Uncharacterized protein</fullName>
    </submittedName>
</protein>
<keyword evidence="3" id="KW-1185">Reference proteome</keyword>
<dbReference type="OrthoDB" id="3263285at2759"/>
<gene>
    <name evidence="2" type="ORF">BT96DRAFT_52017</name>
</gene>
<dbReference type="Proteomes" id="UP000799118">
    <property type="component" value="Unassembled WGS sequence"/>
</dbReference>
<proteinExistence type="predicted"/>
<dbReference type="AlphaFoldDB" id="A0A6A4IGU2"/>
<evidence type="ECO:0000313" key="2">
    <source>
        <dbReference type="EMBL" id="KAE9407845.1"/>
    </source>
</evidence>
<organism evidence="2 3">
    <name type="scientific">Gymnopus androsaceus JB14</name>
    <dbReference type="NCBI Taxonomy" id="1447944"/>
    <lineage>
        <taxon>Eukaryota</taxon>
        <taxon>Fungi</taxon>
        <taxon>Dikarya</taxon>
        <taxon>Basidiomycota</taxon>
        <taxon>Agaricomycotina</taxon>
        <taxon>Agaricomycetes</taxon>
        <taxon>Agaricomycetidae</taxon>
        <taxon>Agaricales</taxon>
        <taxon>Marasmiineae</taxon>
        <taxon>Omphalotaceae</taxon>
        <taxon>Gymnopus</taxon>
    </lineage>
</organism>
<dbReference type="EMBL" id="ML769393">
    <property type="protein sequence ID" value="KAE9407845.1"/>
    <property type="molecule type" value="Genomic_DNA"/>
</dbReference>
<sequence length="308" mass="35289">MLRLLLRSRQRGVRYVTTKSIEISPPPLPKLPSRPSTSGSIPWLSLSEIDEYLVPLRWHIPWTFTTSNSLVGKSGNGPGWSYHGKYKFKTRADGLKFTGQTRQLLSDEGVKSAEQETMLSLRIKTANAFLPKEISNLRPQVPAREDTPFPESLVVPGLTIRDIRFAMLIDQMFKTEYGTTFTFSSSSYPPAEQMVSNIFRHGFCPCCALPHALHQCEKRKAYPPVKPCNVCGVQHWVTDCAVVRKKRTNMEMEMEKGSEERRERRNQKIREQSAARKEKRRAERPAYRVETGANMVPWNSTSSEERDR</sequence>